<dbReference type="GO" id="GO:0003676">
    <property type="term" value="F:nucleic acid binding"/>
    <property type="evidence" value="ECO:0007669"/>
    <property type="project" value="InterPro"/>
</dbReference>
<proteinExistence type="predicted"/>
<dbReference type="SUPFAM" id="SSF53098">
    <property type="entry name" value="Ribonuclease H-like"/>
    <property type="match status" value="1"/>
</dbReference>
<evidence type="ECO:0000259" key="2">
    <source>
        <dbReference type="SMART" id="SM00474"/>
    </source>
</evidence>
<dbReference type="InterPro" id="IPR036397">
    <property type="entry name" value="RNaseH_sf"/>
</dbReference>
<sequence>MEPTIRDDALAVHLVTSTNSPEFTHLNYALTHSSVIGLDAEWKPNRHASTFPTVSLLQIACRLVNSDESPVFTRSPSDSSAVCVRVVETSCNPGFDRVEPFMDITAVYHYLQPKQPGRRITKQNKSLATICNEVLGISLSKELQCSDWSLRPLTEEQKIYAAEDAHCLIEIFNVFHAKVVREGNSSRNQSKHLPFDFDPGLKQIAEISNGCNMVTRTKFCEASNMIRLTTPELHSSIEIIEEVDSMKSCKITEKADSSLLWIGKKYGDKILLKDTDRKPKTSKKKTKRTSDGSVCKQKTHEVLEDWQGPPPWDPSLGGDGCPKFLCDVMVEGLAKHLRCVGIDAAIPYSKKPEARDLIDQTQKEKRVLLTRDAKLLRHEY</sequence>
<keyword evidence="3" id="KW-0378">Hydrolase</keyword>
<dbReference type="GO" id="GO:0006139">
    <property type="term" value="P:nucleobase-containing compound metabolic process"/>
    <property type="evidence" value="ECO:0007669"/>
    <property type="project" value="InterPro"/>
</dbReference>
<dbReference type="PANTHER" id="PTHR47765:SF2">
    <property type="entry name" value="EXONUCLEASE MUT-7 HOMOLOG"/>
    <property type="match status" value="1"/>
</dbReference>
<protein>
    <submittedName>
        <fullName evidence="3">Exonuclease mut-7</fullName>
    </submittedName>
</protein>
<dbReference type="InterPro" id="IPR012337">
    <property type="entry name" value="RNaseH-like_sf"/>
</dbReference>
<reference evidence="3" key="1">
    <citation type="submission" date="2020-06" db="EMBL/GenBank/DDBJ databases">
        <authorList>
            <person name="Li T."/>
            <person name="Hu X."/>
            <person name="Zhang T."/>
            <person name="Song X."/>
            <person name="Zhang H."/>
            <person name="Dai N."/>
            <person name="Sheng W."/>
            <person name="Hou X."/>
            <person name="Wei L."/>
        </authorList>
    </citation>
    <scope>NUCLEOTIDE SEQUENCE</scope>
    <source>
        <strain evidence="3">G01</strain>
        <tissue evidence="3">Leaf</tissue>
    </source>
</reference>
<comment type="caution">
    <text evidence="3">The sequence shown here is derived from an EMBL/GenBank/DDBJ whole genome shotgun (WGS) entry which is preliminary data.</text>
</comment>
<dbReference type="PANTHER" id="PTHR47765">
    <property type="entry name" value="3'-5' EXONUCLEASE DOMAIN-CONTAINING PROTEIN"/>
    <property type="match status" value="1"/>
</dbReference>
<reference evidence="3" key="2">
    <citation type="journal article" date="2024" name="Plant">
        <title>Genomic evolution and insights into agronomic trait innovations of Sesamum species.</title>
        <authorList>
            <person name="Miao H."/>
            <person name="Wang L."/>
            <person name="Qu L."/>
            <person name="Liu H."/>
            <person name="Sun Y."/>
            <person name="Le M."/>
            <person name="Wang Q."/>
            <person name="Wei S."/>
            <person name="Zheng Y."/>
            <person name="Lin W."/>
            <person name="Duan Y."/>
            <person name="Cao H."/>
            <person name="Xiong S."/>
            <person name="Wang X."/>
            <person name="Wei L."/>
            <person name="Li C."/>
            <person name="Ma Q."/>
            <person name="Ju M."/>
            <person name="Zhao R."/>
            <person name="Li G."/>
            <person name="Mu C."/>
            <person name="Tian Q."/>
            <person name="Mei H."/>
            <person name="Zhang T."/>
            <person name="Gao T."/>
            <person name="Zhang H."/>
        </authorList>
    </citation>
    <scope>NUCLEOTIDE SEQUENCE</scope>
    <source>
        <strain evidence="3">G01</strain>
    </source>
</reference>
<dbReference type="GO" id="GO:0008408">
    <property type="term" value="F:3'-5' exonuclease activity"/>
    <property type="evidence" value="ECO:0007669"/>
    <property type="project" value="InterPro"/>
</dbReference>
<organism evidence="3">
    <name type="scientific">Sesamum angustifolium</name>
    <dbReference type="NCBI Taxonomy" id="2727405"/>
    <lineage>
        <taxon>Eukaryota</taxon>
        <taxon>Viridiplantae</taxon>
        <taxon>Streptophyta</taxon>
        <taxon>Embryophyta</taxon>
        <taxon>Tracheophyta</taxon>
        <taxon>Spermatophyta</taxon>
        <taxon>Magnoliopsida</taxon>
        <taxon>eudicotyledons</taxon>
        <taxon>Gunneridae</taxon>
        <taxon>Pentapetalae</taxon>
        <taxon>asterids</taxon>
        <taxon>lamiids</taxon>
        <taxon>Lamiales</taxon>
        <taxon>Pedaliaceae</taxon>
        <taxon>Sesamum</taxon>
    </lineage>
</organism>
<keyword evidence="3" id="KW-0540">Nuclease</keyword>
<evidence type="ECO:0000256" key="1">
    <source>
        <dbReference type="SAM" id="MobiDB-lite"/>
    </source>
</evidence>
<evidence type="ECO:0000313" key="3">
    <source>
        <dbReference type="EMBL" id="KAL0317972.1"/>
    </source>
</evidence>
<dbReference type="AlphaFoldDB" id="A0AAW2LF72"/>
<dbReference type="Gene3D" id="3.30.420.10">
    <property type="entry name" value="Ribonuclease H-like superfamily/Ribonuclease H"/>
    <property type="match status" value="2"/>
</dbReference>
<feature type="domain" description="3'-5' exonuclease" evidence="2">
    <location>
        <begin position="14"/>
        <end position="180"/>
    </location>
</feature>
<keyword evidence="3" id="KW-0269">Exonuclease</keyword>
<dbReference type="Pfam" id="PF01612">
    <property type="entry name" value="DNA_pol_A_exo1"/>
    <property type="match status" value="1"/>
</dbReference>
<accession>A0AAW2LF72</accession>
<dbReference type="InterPro" id="IPR052408">
    <property type="entry name" value="Exonuclease_MUT-7-like"/>
</dbReference>
<name>A0AAW2LF72_9LAMI</name>
<dbReference type="InterPro" id="IPR002782">
    <property type="entry name" value="Mut7-C_RNAse_dom"/>
</dbReference>
<feature type="region of interest" description="Disordered" evidence="1">
    <location>
        <begin position="277"/>
        <end position="296"/>
    </location>
</feature>
<dbReference type="EMBL" id="JACGWK010000014">
    <property type="protein sequence ID" value="KAL0317972.1"/>
    <property type="molecule type" value="Genomic_DNA"/>
</dbReference>
<gene>
    <name evidence="3" type="ORF">Sangu_2211500</name>
</gene>
<dbReference type="Pfam" id="PF01927">
    <property type="entry name" value="Mut7-C"/>
    <property type="match status" value="1"/>
</dbReference>
<dbReference type="InterPro" id="IPR002562">
    <property type="entry name" value="3'-5'_exonuclease_dom"/>
</dbReference>
<dbReference type="SMART" id="SM00474">
    <property type="entry name" value="35EXOc"/>
    <property type="match status" value="1"/>
</dbReference>